<evidence type="ECO:0000313" key="5">
    <source>
        <dbReference type="Proteomes" id="UP000094455"/>
    </source>
</evidence>
<proteinExistence type="predicted"/>
<organism evidence="4 5">
    <name type="scientific">Pichia membranifaciens NRRL Y-2026</name>
    <dbReference type="NCBI Taxonomy" id="763406"/>
    <lineage>
        <taxon>Eukaryota</taxon>
        <taxon>Fungi</taxon>
        <taxon>Dikarya</taxon>
        <taxon>Ascomycota</taxon>
        <taxon>Saccharomycotina</taxon>
        <taxon>Pichiomycetes</taxon>
        <taxon>Pichiales</taxon>
        <taxon>Pichiaceae</taxon>
        <taxon>Pichia</taxon>
    </lineage>
</organism>
<reference evidence="4 5" key="1">
    <citation type="journal article" date="2016" name="Proc. Natl. Acad. Sci. U.S.A.">
        <title>Comparative genomics of biotechnologically important yeasts.</title>
        <authorList>
            <person name="Riley R."/>
            <person name="Haridas S."/>
            <person name="Wolfe K.H."/>
            <person name="Lopes M.R."/>
            <person name="Hittinger C.T."/>
            <person name="Goeker M."/>
            <person name="Salamov A.A."/>
            <person name="Wisecaver J.H."/>
            <person name="Long T.M."/>
            <person name="Calvey C.H."/>
            <person name="Aerts A.L."/>
            <person name="Barry K.W."/>
            <person name="Choi C."/>
            <person name="Clum A."/>
            <person name="Coughlan A.Y."/>
            <person name="Deshpande S."/>
            <person name="Douglass A.P."/>
            <person name="Hanson S.J."/>
            <person name="Klenk H.-P."/>
            <person name="LaButti K.M."/>
            <person name="Lapidus A."/>
            <person name="Lindquist E.A."/>
            <person name="Lipzen A.M."/>
            <person name="Meier-Kolthoff J.P."/>
            <person name="Ohm R.A."/>
            <person name="Otillar R.P."/>
            <person name="Pangilinan J.L."/>
            <person name="Peng Y."/>
            <person name="Rokas A."/>
            <person name="Rosa C.A."/>
            <person name="Scheuner C."/>
            <person name="Sibirny A.A."/>
            <person name="Slot J.C."/>
            <person name="Stielow J.B."/>
            <person name="Sun H."/>
            <person name="Kurtzman C.P."/>
            <person name="Blackwell M."/>
            <person name="Grigoriev I.V."/>
            <person name="Jeffries T.W."/>
        </authorList>
    </citation>
    <scope>NUCLEOTIDE SEQUENCE [LARGE SCALE GENOMIC DNA]</scope>
    <source>
        <strain evidence="4 5">NRRL Y-2026</strain>
    </source>
</reference>
<protein>
    <recommendedName>
        <fullName evidence="3">EF-hand domain-containing protein</fullName>
    </recommendedName>
</protein>
<evidence type="ECO:0000256" key="1">
    <source>
        <dbReference type="ARBA" id="ARBA00022729"/>
    </source>
</evidence>
<dbReference type="PANTHER" id="PTHR19237:SF20">
    <property type="entry name" value="NUCLEOBINDIN 1"/>
    <property type="match status" value="1"/>
</dbReference>
<dbReference type="InterPro" id="IPR011992">
    <property type="entry name" value="EF-hand-dom_pair"/>
</dbReference>
<feature type="domain" description="EF-hand" evidence="3">
    <location>
        <begin position="68"/>
        <end position="103"/>
    </location>
</feature>
<name>A0A1E3NSI1_9ASCO</name>
<dbReference type="PROSITE" id="PS00018">
    <property type="entry name" value="EF_HAND_1"/>
    <property type="match status" value="1"/>
</dbReference>
<dbReference type="GO" id="GO:0005509">
    <property type="term" value="F:calcium ion binding"/>
    <property type="evidence" value="ECO:0007669"/>
    <property type="project" value="InterPro"/>
</dbReference>
<feature type="non-terminal residue" evidence="4">
    <location>
        <position position="150"/>
    </location>
</feature>
<dbReference type="OrthoDB" id="289247at2759"/>
<dbReference type="RefSeq" id="XP_019020172.1">
    <property type="nucleotide sequence ID" value="XM_019162308.1"/>
</dbReference>
<evidence type="ECO:0000313" key="4">
    <source>
        <dbReference type="EMBL" id="ODQ49059.1"/>
    </source>
</evidence>
<accession>A0A1E3NSI1</accession>
<keyword evidence="2" id="KW-0106">Calcium</keyword>
<dbReference type="GeneID" id="30178995"/>
<sequence>WQRWHMAHEHGLDDFTPSAFFQLHAVTDPKLITKRDILRMYGLQRDEIVGQGDGMGGHDNSEHISPELKDRVVTRVLHLMDKDKNGVISMEEWLEFSLSGGEFPDFGLGPGHEYDFEEEYEKHHWLKYHAQDDPDVEIMHKEDIEHELLH</sequence>
<dbReference type="InterPro" id="IPR040250">
    <property type="entry name" value="Nucleobindin"/>
</dbReference>
<dbReference type="GO" id="GO:0005793">
    <property type="term" value="C:endoplasmic reticulum-Golgi intermediate compartment"/>
    <property type="evidence" value="ECO:0007669"/>
    <property type="project" value="TreeGrafter"/>
</dbReference>
<feature type="non-terminal residue" evidence="4">
    <location>
        <position position="1"/>
    </location>
</feature>
<dbReference type="EMBL" id="KV454001">
    <property type="protein sequence ID" value="ODQ49059.1"/>
    <property type="molecule type" value="Genomic_DNA"/>
</dbReference>
<dbReference type="InterPro" id="IPR002048">
    <property type="entry name" value="EF_hand_dom"/>
</dbReference>
<dbReference type="Gene3D" id="1.10.238.10">
    <property type="entry name" value="EF-hand"/>
    <property type="match status" value="1"/>
</dbReference>
<gene>
    <name evidence="4" type="ORF">PICMEDRAFT_23476</name>
</gene>
<evidence type="ECO:0000256" key="2">
    <source>
        <dbReference type="ARBA" id="ARBA00022837"/>
    </source>
</evidence>
<keyword evidence="5" id="KW-1185">Reference proteome</keyword>
<evidence type="ECO:0000259" key="3">
    <source>
        <dbReference type="PROSITE" id="PS50222"/>
    </source>
</evidence>
<dbReference type="SUPFAM" id="SSF47473">
    <property type="entry name" value="EF-hand"/>
    <property type="match status" value="1"/>
</dbReference>
<dbReference type="AlphaFoldDB" id="A0A1E3NSI1"/>
<dbReference type="PANTHER" id="PTHR19237">
    <property type="entry name" value="NUCLEOBINDIN"/>
    <property type="match status" value="1"/>
</dbReference>
<dbReference type="Proteomes" id="UP000094455">
    <property type="component" value="Unassembled WGS sequence"/>
</dbReference>
<dbReference type="InterPro" id="IPR018247">
    <property type="entry name" value="EF_Hand_1_Ca_BS"/>
</dbReference>
<dbReference type="PROSITE" id="PS50222">
    <property type="entry name" value="EF_HAND_2"/>
    <property type="match status" value="1"/>
</dbReference>
<dbReference type="STRING" id="763406.A0A1E3NSI1"/>
<keyword evidence="1" id="KW-0732">Signal</keyword>